<dbReference type="Gene3D" id="3.30.420.10">
    <property type="entry name" value="Ribonuclease H-like superfamily/Ribonuclease H"/>
    <property type="match status" value="1"/>
</dbReference>
<evidence type="ECO:0000313" key="2">
    <source>
        <dbReference type="EMBL" id="KAJ6224616.1"/>
    </source>
</evidence>
<organism evidence="2 3">
    <name type="scientific">Blomia tropicalis</name>
    <name type="common">Mite</name>
    <dbReference type="NCBI Taxonomy" id="40697"/>
    <lineage>
        <taxon>Eukaryota</taxon>
        <taxon>Metazoa</taxon>
        <taxon>Ecdysozoa</taxon>
        <taxon>Arthropoda</taxon>
        <taxon>Chelicerata</taxon>
        <taxon>Arachnida</taxon>
        <taxon>Acari</taxon>
        <taxon>Acariformes</taxon>
        <taxon>Sarcoptiformes</taxon>
        <taxon>Astigmata</taxon>
        <taxon>Glycyphagoidea</taxon>
        <taxon>Echimyopodidae</taxon>
        <taxon>Blomia</taxon>
    </lineage>
</organism>
<evidence type="ECO:0000313" key="3">
    <source>
        <dbReference type="Proteomes" id="UP001142055"/>
    </source>
</evidence>
<name>A0A9Q0RSA2_BLOTA</name>
<feature type="domain" description="Piwi" evidence="1">
    <location>
        <begin position="26"/>
        <end position="226"/>
    </location>
</feature>
<dbReference type="GO" id="GO:0003676">
    <property type="term" value="F:nucleic acid binding"/>
    <property type="evidence" value="ECO:0007669"/>
    <property type="project" value="InterPro"/>
</dbReference>
<dbReference type="InterPro" id="IPR012337">
    <property type="entry name" value="RNaseH-like_sf"/>
</dbReference>
<keyword evidence="3" id="KW-1185">Reference proteome</keyword>
<dbReference type="InterPro" id="IPR036397">
    <property type="entry name" value="RNaseH_sf"/>
</dbReference>
<protein>
    <recommendedName>
        <fullName evidence="1">Piwi domain-containing protein</fullName>
    </recommendedName>
</protein>
<dbReference type="EMBL" id="JAPWDV010000001">
    <property type="protein sequence ID" value="KAJ6224616.1"/>
    <property type="molecule type" value="Genomic_DNA"/>
</dbReference>
<dbReference type="Pfam" id="PF02171">
    <property type="entry name" value="Piwi"/>
    <property type="match status" value="1"/>
</dbReference>
<reference evidence="2" key="1">
    <citation type="submission" date="2022-12" db="EMBL/GenBank/DDBJ databases">
        <title>Genome assemblies of Blomia tropicalis.</title>
        <authorList>
            <person name="Cui Y."/>
        </authorList>
    </citation>
    <scope>NUCLEOTIDE SEQUENCE</scope>
    <source>
        <tissue evidence="2">Adult mites</tissue>
    </source>
</reference>
<evidence type="ECO:0000259" key="1">
    <source>
        <dbReference type="Pfam" id="PF02171"/>
    </source>
</evidence>
<dbReference type="Proteomes" id="UP001142055">
    <property type="component" value="Chromosome 1"/>
</dbReference>
<dbReference type="AlphaFoldDB" id="A0A9Q0RSA2"/>
<dbReference type="InterPro" id="IPR003165">
    <property type="entry name" value="Piwi"/>
</dbReference>
<dbReference type="SUPFAM" id="SSF53098">
    <property type="entry name" value="Ribonuclease H-like"/>
    <property type="match status" value="1"/>
</dbReference>
<proteinExistence type="predicted"/>
<sequence length="273" mass="31804">MLSMLDLDPKRTQILAIVNDSFEIEENKLQLASVVSSYDENFSHFFNGVQVEANENPRNILKSVDLLIEESVRYYYGVHKYYPENLVIFRGGKITENIENIVDIELKKIDCVLEKINSSIKLTVMLLNKKPYEKRAYISQVGQNRLLSNAIFDSRCEPFADSFDLCSHFNRIEPHMSTKYTVIRNDSMLSNEKLINLAYISCQNYFRKNHIDVPTSFRYAEQCKERSKLHINIFCKERLNEGAKDVSDIQLLIKSINNTIKVPFNLKSLPYYC</sequence>
<comment type="caution">
    <text evidence="2">The sequence shown here is derived from an EMBL/GenBank/DDBJ whole genome shotgun (WGS) entry which is preliminary data.</text>
</comment>
<accession>A0A9Q0RSA2</accession>
<gene>
    <name evidence="2" type="ORF">RDWZM_003161</name>
</gene>